<dbReference type="KEGG" id="caby:Cabys_510"/>
<reference evidence="2 5" key="2">
    <citation type="submission" date="2016-11" db="EMBL/GenBank/DDBJ databases">
        <title>Genomic analysis of Caldithrix abyssi and proposal of a novel bacterial phylum Caldithrichaeota.</title>
        <authorList>
            <person name="Kublanov I."/>
            <person name="Sigalova O."/>
            <person name="Gavrilov S."/>
            <person name="Lebedinsky A."/>
            <person name="Ivanova N."/>
            <person name="Daum C."/>
            <person name="Reddy T."/>
            <person name="Klenk H.P."/>
            <person name="Goker M."/>
            <person name="Reva O."/>
            <person name="Miroshnichenko M."/>
            <person name="Kyprides N."/>
            <person name="Woyke T."/>
            <person name="Gelfand M."/>
        </authorList>
    </citation>
    <scope>NUCLEOTIDE SEQUENCE [LARGE SCALE GENOMIC DNA]</scope>
    <source>
        <strain evidence="2 5">LF13</strain>
    </source>
</reference>
<dbReference type="STRING" id="880073.Cabys_510"/>
<proteinExistence type="predicted"/>
<dbReference type="Proteomes" id="UP000004671">
    <property type="component" value="Chromosome"/>
</dbReference>
<dbReference type="HOGENOM" id="CLU_1178943_0_0_0"/>
<dbReference type="EMBL" id="CP018099">
    <property type="protein sequence ID" value="APF17261.1"/>
    <property type="molecule type" value="Genomic_DNA"/>
</dbReference>
<reference evidence="3 4" key="1">
    <citation type="submission" date="2011-09" db="EMBL/GenBank/DDBJ databases">
        <title>The permanent draft genome of Caldithrix abyssi DSM 13497.</title>
        <authorList>
            <consortium name="US DOE Joint Genome Institute (JGI-PGF)"/>
            <person name="Lucas S."/>
            <person name="Han J."/>
            <person name="Lapidus A."/>
            <person name="Bruce D."/>
            <person name="Goodwin L."/>
            <person name="Pitluck S."/>
            <person name="Peters L."/>
            <person name="Kyrpides N."/>
            <person name="Mavromatis K."/>
            <person name="Ivanova N."/>
            <person name="Mikhailova N."/>
            <person name="Chertkov O."/>
            <person name="Detter J.C."/>
            <person name="Tapia R."/>
            <person name="Han C."/>
            <person name="Land M."/>
            <person name="Hauser L."/>
            <person name="Markowitz V."/>
            <person name="Cheng J.-F."/>
            <person name="Hugenholtz P."/>
            <person name="Woyke T."/>
            <person name="Wu D."/>
            <person name="Spring S."/>
            <person name="Brambilla E."/>
            <person name="Klenk H.-P."/>
            <person name="Eisen J.A."/>
        </authorList>
    </citation>
    <scope>NUCLEOTIDE SEQUENCE [LARGE SCALE GENOMIC DNA]</scope>
    <source>
        <strain evidence="3 4">DSM 13497</strain>
    </source>
</reference>
<dbReference type="RefSeq" id="WP_006928508.1">
    <property type="nucleotide sequence ID" value="NZ_CM001402.1"/>
</dbReference>
<keyword evidence="1" id="KW-0732">Signal</keyword>
<accession>H1XSH8</accession>
<dbReference type="Proteomes" id="UP000183868">
    <property type="component" value="Chromosome"/>
</dbReference>
<keyword evidence="4" id="KW-1185">Reference proteome</keyword>
<name>H1XSH8_CALAY</name>
<feature type="signal peptide" evidence="1">
    <location>
        <begin position="1"/>
        <end position="28"/>
    </location>
</feature>
<dbReference type="PaxDb" id="880073-Calab_1774"/>
<sequence precursor="true">MMKSAVKNIGYYQWLLVVFLLLCGQASAQNHFGVGLGNSYLQPVGSLQNWFKGTSKAPQVSFIFNRTAEAQWQFFATAAHFDQPNKEKLYYKDLQLDLKLYGAGVAYVSYLSVPRWRLQPFWKGAVTLFRWEAVRGAYQTADRLVPQRFQQAWSFAAYGGLGMAFHVTRFLKFNVSGGYQLVVAELWPALALHLENVSGLQIMRFEMEFQWMF</sequence>
<evidence type="ECO:0000313" key="2">
    <source>
        <dbReference type="EMBL" id="APF17261.1"/>
    </source>
</evidence>
<gene>
    <name evidence="2" type="ORF">Cabys_510</name>
    <name evidence="3" type="ORF">Calab_1774</name>
</gene>
<evidence type="ECO:0008006" key="6">
    <source>
        <dbReference type="Google" id="ProtNLM"/>
    </source>
</evidence>
<protein>
    <recommendedName>
        <fullName evidence="6">Outer membrane protein beta-barrel domain-containing protein</fullName>
    </recommendedName>
</protein>
<evidence type="ECO:0000313" key="3">
    <source>
        <dbReference type="EMBL" id="EHO41390.1"/>
    </source>
</evidence>
<feature type="chain" id="PRO_5010834610" description="Outer membrane protein beta-barrel domain-containing protein" evidence="1">
    <location>
        <begin position="29"/>
        <end position="213"/>
    </location>
</feature>
<evidence type="ECO:0000313" key="5">
    <source>
        <dbReference type="Proteomes" id="UP000183868"/>
    </source>
</evidence>
<dbReference type="OrthoDB" id="10019587at2"/>
<organism evidence="3 4">
    <name type="scientific">Caldithrix abyssi DSM 13497</name>
    <dbReference type="NCBI Taxonomy" id="880073"/>
    <lineage>
        <taxon>Bacteria</taxon>
        <taxon>Pseudomonadati</taxon>
        <taxon>Calditrichota</taxon>
        <taxon>Calditrichia</taxon>
        <taxon>Calditrichales</taxon>
        <taxon>Calditrichaceae</taxon>
        <taxon>Caldithrix</taxon>
    </lineage>
</organism>
<evidence type="ECO:0000313" key="4">
    <source>
        <dbReference type="Proteomes" id="UP000004671"/>
    </source>
</evidence>
<evidence type="ECO:0000256" key="1">
    <source>
        <dbReference type="SAM" id="SignalP"/>
    </source>
</evidence>
<dbReference type="EMBL" id="CM001402">
    <property type="protein sequence ID" value="EHO41390.1"/>
    <property type="molecule type" value="Genomic_DNA"/>
</dbReference>
<dbReference type="AlphaFoldDB" id="H1XSH8"/>
<dbReference type="InParanoid" id="H1XSH8"/>